<dbReference type="EMBL" id="BAABLO010000011">
    <property type="protein sequence ID" value="GAA4727140.1"/>
    <property type="molecule type" value="Genomic_DNA"/>
</dbReference>
<evidence type="ECO:0000313" key="1">
    <source>
        <dbReference type="EMBL" id="GAA4727140.1"/>
    </source>
</evidence>
<protein>
    <submittedName>
        <fullName evidence="1">Uncharacterized protein</fullName>
    </submittedName>
</protein>
<proteinExistence type="predicted"/>
<evidence type="ECO:0000313" key="2">
    <source>
        <dbReference type="Proteomes" id="UP001500556"/>
    </source>
</evidence>
<accession>A0ABP8YG01</accession>
<comment type="caution">
    <text evidence="1">The sequence shown here is derived from an EMBL/GenBank/DDBJ whole genome shotgun (WGS) entry which is preliminary data.</text>
</comment>
<dbReference type="Proteomes" id="UP001500556">
    <property type="component" value="Unassembled WGS sequence"/>
</dbReference>
<organism evidence="1 2">
    <name type="scientific">Pedococcus ginsenosidimutans</name>
    <dbReference type="NCBI Taxonomy" id="490570"/>
    <lineage>
        <taxon>Bacteria</taxon>
        <taxon>Bacillati</taxon>
        <taxon>Actinomycetota</taxon>
        <taxon>Actinomycetes</taxon>
        <taxon>Micrococcales</taxon>
        <taxon>Intrasporangiaceae</taxon>
        <taxon>Pedococcus</taxon>
    </lineage>
</organism>
<name>A0ABP8YG01_9MICO</name>
<sequence length="171" mass="16478">MATTDPALAAALNTLAARSRVLKSNAALDAIKASSTTGTASARNGLKDVRAAAYPSTSRSCSRVASGVTLTRWGAAKATAAGAKVPAAAAARRSQIAALQSAAAAVSKLASSQPVGATPTPAEIGAAVKAATAQAAAETTSLNALVAAVTGDAAKSRDMAATAVSISGKVC</sequence>
<gene>
    <name evidence="1" type="ORF">GCM10025782_27090</name>
</gene>
<keyword evidence="2" id="KW-1185">Reference proteome</keyword>
<reference evidence="2" key="1">
    <citation type="journal article" date="2019" name="Int. J. Syst. Evol. Microbiol.">
        <title>The Global Catalogue of Microorganisms (GCM) 10K type strain sequencing project: providing services to taxonomists for standard genome sequencing and annotation.</title>
        <authorList>
            <consortium name="The Broad Institute Genomics Platform"/>
            <consortium name="The Broad Institute Genome Sequencing Center for Infectious Disease"/>
            <person name="Wu L."/>
            <person name="Ma J."/>
        </authorList>
    </citation>
    <scope>NUCLEOTIDE SEQUENCE [LARGE SCALE GENOMIC DNA]</scope>
    <source>
        <strain evidence="2">JCM 18961</strain>
    </source>
</reference>